<evidence type="ECO:0000313" key="4">
    <source>
        <dbReference type="Proteomes" id="UP000006786"/>
    </source>
</evidence>
<evidence type="ECO:0000256" key="1">
    <source>
        <dbReference type="SAM" id="MobiDB-lite"/>
    </source>
</evidence>
<dbReference type="SUPFAM" id="SSF51445">
    <property type="entry name" value="(Trans)glycosidases"/>
    <property type="match status" value="1"/>
</dbReference>
<proteinExistence type="predicted"/>
<accession>K2MRZ4</accession>
<dbReference type="Proteomes" id="UP000006786">
    <property type="component" value="Unassembled WGS sequence"/>
</dbReference>
<dbReference type="InterPro" id="IPR017853">
    <property type="entry name" value="GH"/>
</dbReference>
<evidence type="ECO:0000256" key="2">
    <source>
        <dbReference type="SAM" id="SignalP"/>
    </source>
</evidence>
<dbReference type="EMBL" id="AMRM01000004">
    <property type="protein sequence ID" value="EKF20097.1"/>
    <property type="molecule type" value="Genomic_DNA"/>
</dbReference>
<protein>
    <submittedName>
        <fullName evidence="3">Abortive infection protein</fullName>
    </submittedName>
</protein>
<dbReference type="Gene3D" id="3.20.20.80">
    <property type="entry name" value="Glycosidases"/>
    <property type="match status" value="1"/>
</dbReference>
<name>K2MRZ4_9HYPH</name>
<dbReference type="PATRIC" id="fig|391937.3.peg.1008"/>
<feature type="signal peptide" evidence="2">
    <location>
        <begin position="1"/>
        <end position="18"/>
    </location>
</feature>
<comment type="caution">
    <text evidence="3">The sequence shown here is derived from an EMBL/GenBank/DDBJ whole genome shotgun (WGS) entry which is preliminary data.</text>
</comment>
<feature type="region of interest" description="Disordered" evidence="1">
    <location>
        <begin position="18"/>
        <end position="37"/>
    </location>
</feature>
<gene>
    <name evidence="3" type="ORF">NA2_04886</name>
</gene>
<reference evidence="3 4" key="1">
    <citation type="journal article" date="2012" name="J. Bacteriol.">
        <title>Genome Sequence of Nitratireductor pacificus Type Strain pht-3B.</title>
        <authorList>
            <person name="Lai Q."/>
            <person name="Li G."/>
            <person name="Shao Z."/>
        </authorList>
    </citation>
    <scope>NUCLEOTIDE SEQUENCE [LARGE SCALE GENOMIC DNA]</scope>
    <source>
        <strain evidence="4">pht-3B</strain>
    </source>
</reference>
<keyword evidence="4" id="KW-1185">Reference proteome</keyword>
<keyword evidence="2" id="KW-0732">Signal</keyword>
<organism evidence="3 4">
    <name type="scientific">Nitratireductor pacificus pht-3B</name>
    <dbReference type="NCBI Taxonomy" id="391937"/>
    <lineage>
        <taxon>Bacteria</taxon>
        <taxon>Pseudomonadati</taxon>
        <taxon>Pseudomonadota</taxon>
        <taxon>Alphaproteobacteria</taxon>
        <taxon>Hyphomicrobiales</taxon>
        <taxon>Phyllobacteriaceae</taxon>
        <taxon>Nitratireductor</taxon>
    </lineage>
</organism>
<evidence type="ECO:0000313" key="3">
    <source>
        <dbReference type="EMBL" id="EKF20097.1"/>
    </source>
</evidence>
<dbReference type="AlphaFoldDB" id="K2MRZ4"/>
<dbReference type="STRING" id="391937.NA2_04886"/>
<feature type="chain" id="PRO_5003863840" evidence="2">
    <location>
        <begin position="19"/>
        <end position="360"/>
    </location>
</feature>
<sequence>MLSGAAALLLAPSLPASATPRRKPIENHGVTYDTGTDYGSMMSRDSWHETQVAEELRALRETLKCNAVIVTGTIESRLEHAARTAHSLGMRLWLQPRLYEATAAEQIEHIGRVARLAERLSGEGIDLTFVAGCEVSLFQRGLVPGTGFEDRLGVIFGGERGGPGQYMAEVNAFLRRCLAEVRRHFGGRATYAAGAWETIDWDIFDIVGINLYRDRNNHAVFGEELRRYKATGKPVAITEFGCSTFRGAGAYGGGGFTVVDYSDGRGRIPEAFERDEAEQARELTEQLAIFENEGVFGAFVYTFLSQYLWHDGQDPSRDLDIASHALVKVQPTREGTAPLRWAPKQSFTAVAEVFSRLSST</sequence>
<dbReference type="eggNOG" id="COG1266">
    <property type="taxonomic scope" value="Bacteria"/>
</dbReference>